<dbReference type="EMBL" id="PFFQ01000066">
    <property type="protein sequence ID" value="PIW13846.1"/>
    <property type="molecule type" value="Genomic_DNA"/>
</dbReference>
<comment type="caution">
    <text evidence="2">The sequence shown here is derived from an EMBL/GenBank/DDBJ whole genome shotgun (WGS) entry which is preliminary data.</text>
</comment>
<reference evidence="2 3" key="1">
    <citation type="submission" date="2017-09" db="EMBL/GenBank/DDBJ databases">
        <title>Depth-based differentiation of microbial function through sediment-hosted aquifers and enrichment of novel symbionts in the deep terrestrial subsurface.</title>
        <authorList>
            <person name="Probst A.J."/>
            <person name="Ladd B."/>
            <person name="Jarett J.K."/>
            <person name="Geller-Mcgrath D.E."/>
            <person name="Sieber C.M."/>
            <person name="Emerson J.B."/>
            <person name="Anantharaman K."/>
            <person name="Thomas B.C."/>
            <person name="Malmstrom R."/>
            <person name="Stieglmeier M."/>
            <person name="Klingl A."/>
            <person name="Woyke T."/>
            <person name="Ryan C.M."/>
            <person name="Banfield J.F."/>
        </authorList>
    </citation>
    <scope>NUCLEOTIDE SEQUENCE [LARGE SCALE GENOMIC DNA]</scope>
    <source>
        <strain evidence="2">CG17_big_fil_post_rev_8_21_14_2_50_48_46</strain>
    </source>
</reference>
<sequence length="199" mass="23063">MTAFEHIGEVIEASTIHFLSQALQNPETGERQSPRLGRLVKARGEENGLYILGVVSHVETRSMDGVHRPVALNLTRRELREQQPQIFDLLSLEFRALIVGYWEKGIYYQHFPPYPPQIHDFTFACNSDEVIRFSERLFCLRNLIEAPGVHDEVVAAFIRQIWEVRGRDSEFLLKAGQELAYLLKDQYERLRSIAARLQL</sequence>
<evidence type="ECO:0000313" key="3">
    <source>
        <dbReference type="Proteomes" id="UP000231019"/>
    </source>
</evidence>
<proteinExistence type="predicted"/>
<evidence type="ECO:0000313" key="2">
    <source>
        <dbReference type="EMBL" id="PIW13846.1"/>
    </source>
</evidence>
<dbReference type="AlphaFoldDB" id="A0A2M7FYL0"/>
<dbReference type="InterPro" id="IPR018538">
    <property type="entry name" value="HerA_barrel_dom"/>
</dbReference>
<evidence type="ECO:0000259" key="1">
    <source>
        <dbReference type="Pfam" id="PF09378"/>
    </source>
</evidence>
<protein>
    <recommendedName>
        <fullName evidence="1">Helicase HerA barrel domain-containing protein</fullName>
    </recommendedName>
</protein>
<dbReference type="Proteomes" id="UP000231019">
    <property type="component" value="Unassembled WGS sequence"/>
</dbReference>
<feature type="domain" description="Helicase HerA barrel" evidence="1">
    <location>
        <begin position="7"/>
        <end position="93"/>
    </location>
</feature>
<accession>A0A2M7FYL0</accession>
<name>A0A2M7FYL0_9BACT</name>
<organism evidence="2 3">
    <name type="scientific">bacterium (Candidatus Blackallbacteria) CG17_big_fil_post_rev_8_21_14_2_50_48_46</name>
    <dbReference type="NCBI Taxonomy" id="2014261"/>
    <lineage>
        <taxon>Bacteria</taxon>
        <taxon>Candidatus Blackallbacteria</taxon>
    </lineage>
</organism>
<dbReference type="Pfam" id="PF09378">
    <property type="entry name" value="HAS-barrel"/>
    <property type="match status" value="1"/>
</dbReference>
<gene>
    <name evidence="2" type="ORF">COW36_24580</name>
</gene>